<sequence length="507" mass="54669">MPGHVHYIRAMPGHRASASRSKKNHQSAPPAACPRPLGFCTSEVPRQGIFPPRQKSSPARLCQAAHLARRSPDPRNFCTCALCLARPIRRDLKLIKRQPLPAAMKAALSALAVAAVLAASFAHAQPEPHTGDELSINAAGATFPFPLIDLWRVEYNSLYESVNLNYQSIGSGGGIKQHIEGTVSFAASDKPMSGSESERAPGTLHIPEAIGGIVIAYNLPEIHRSGVQLTGSMIADIFLGKITRWDDPAIASANPGLELPAEDIITVHRSDGSGTTFVFTDYMVHVSPEFDEMVGRGKSVPWPSGVGAAGNEGVAGVVKTTPYSIGYIELAYAFQAGITYADVQNADGTTFITPTLETLAAASEHAAEVGLPAAHEAWDGVSIVNAPGSDSYPIASLTYLLVYEDLEKSTDSIEEARAVVHLVHWMITEGQQYSSSLLYVPLHAHVADIGKAGLKRVSYEGELIWEEKYQIPQWIKDNALWWAEGKITDEDYISGLQYLISQGILKV</sequence>
<dbReference type="SUPFAM" id="SSF53850">
    <property type="entry name" value="Periplasmic binding protein-like II"/>
    <property type="match status" value="1"/>
</dbReference>
<dbReference type="Pfam" id="PF12849">
    <property type="entry name" value="PBP_like_2"/>
    <property type="match status" value="1"/>
</dbReference>
<dbReference type="Proteomes" id="UP000000758">
    <property type="component" value="Chromosome"/>
</dbReference>
<protein>
    <submittedName>
        <fullName evidence="6">ABC-type phosphate transport system, periplasmic component</fullName>
    </submittedName>
</protein>
<dbReference type="NCBIfam" id="TIGR00975">
    <property type="entry name" value="3a0107s03"/>
    <property type="match status" value="1"/>
</dbReference>
<dbReference type="PANTHER" id="PTHR42996:SF1">
    <property type="entry name" value="PHOSPHATE-BINDING PROTEIN PSTS"/>
    <property type="match status" value="1"/>
</dbReference>
<dbReference type="EnsemblBacteria" id="ABK77203">
    <property type="protein sequence ID" value="ABK77203"/>
    <property type="gene ID" value="CENSYa_0570"/>
</dbReference>
<dbReference type="InterPro" id="IPR005673">
    <property type="entry name" value="ABC_phos-bd_PstS"/>
</dbReference>
<evidence type="ECO:0000256" key="2">
    <source>
        <dbReference type="ARBA" id="ARBA00022448"/>
    </source>
</evidence>
<evidence type="ECO:0000313" key="7">
    <source>
        <dbReference type="Proteomes" id="UP000000758"/>
    </source>
</evidence>
<evidence type="ECO:0000313" key="6">
    <source>
        <dbReference type="EMBL" id="ABK77203.1"/>
    </source>
</evidence>
<feature type="domain" description="PBP" evidence="5">
    <location>
        <begin position="132"/>
        <end position="405"/>
    </location>
</feature>
<evidence type="ECO:0000256" key="3">
    <source>
        <dbReference type="ARBA" id="ARBA00022592"/>
    </source>
</evidence>
<dbReference type="CDD" id="cd13565">
    <property type="entry name" value="PBP2_PstS"/>
    <property type="match status" value="1"/>
</dbReference>
<feature type="region of interest" description="Disordered" evidence="4">
    <location>
        <begin position="12"/>
        <end position="33"/>
    </location>
</feature>
<dbReference type="PATRIC" id="fig|414004.10.peg.519"/>
<reference evidence="6 7" key="1">
    <citation type="journal article" date="2006" name="Proc. Natl. Acad. Sci. U.S.A.">
        <title>Genomic analysis of the uncultivated marine crenarchaeote Cenarchaeum symbiosum.</title>
        <authorList>
            <person name="Hallam S.J."/>
            <person name="Konstantinidis K.T."/>
            <person name="Putnam N."/>
            <person name="Schleper C."/>
            <person name="Watanabe Y."/>
            <person name="Sugahara J."/>
            <person name="Preston C."/>
            <person name="de la Torre J."/>
            <person name="Richardson P.M."/>
            <person name="DeLong E.F."/>
        </authorList>
    </citation>
    <scope>NUCLEOTIDE SEQUENCE [LARGE SCALE GENOMIC DNA]</scope>
    <source>
        <strain evidence="7">A</strain>
    </source>
</reference>
<keyword evidence="3" id="KW-0592">Phosphate transport</keyword>
<dbReference type="PANTHER" id="PTHR42996">
    <property type="entry name" value="PHOSPHATE-BINDING PROTEIN PSTS"/>
    <property type="match status" value="1"/>
</dbReference>
<dbReference type="GO" id="GO:0043190">
    <property type="term" value="C:ATP-binding cassette (ABC) transporter complex"/>
    <property type="evidence" value="ECO:0007669"/>
    <property type="project" value="InterPro"/>
</dbReference>
<evidence type="ECO:0000259" key="5">
    <source>
        <dbReference type="Pfam" id="PF12849"/>
    </source>
</evidence>
<dbReference type="InterPro" id="IPR050962">
    <property type="entry name" value="Phosphate-bind_PstS"/>
</dbReference>
<dbReference type="STRING" id="414004.CENSYa_0570"/>
<dbReference type="EMBL" id="DP000238">
    <property type="protein sequence ID" value="ABK77203.1"/>
    <property type="molecule type" value="Genomic_DNA"/>
</dbReference>
<dbReference type="AlphaFoldDB" id="A0RV36"/>
<proteinExistence type="inferred from homology"/>
<evidence type="ECO:0000256" key="4">
    <source>
        <dbReference type="SAM" id="MobiDB-lite"/>
    </source>
</evidence>
<name>A0RV36_CENSY</name>
<keyword evidence="7" id="KW-1185">Reference proteome</keyword>
<dbReference type="GO" id="GO:0035435">
    <property type="term" value="P:phosphate ion transmembrane transport"/>
    <property type="evidence" value="ECO:0007669"/>
    <property type="project" value="InterPro"/>
</dbReference>
<organism evidence="6 7">
    <name type="scientific">Cenarchaeum symbiosum (strain A)</name>
    <dbReference type="NCBI Taxonomy" id="414004"/>
    <lineage>
        <taxon>Archaea</taxon>
        <taxon>Nitrososphaerota</taxon>
        <taxon>Candidatus Cenarchaeales</taxon>
        <taxon>Candidatus Cenarchaeaceae</taxon>
        <taxon>Candidatus Cenarchaeum</taxon>
    </lineage>
</organism>
<dbReference type="InterPro" id="IPR024370">
    <property type="entry name" value="PBP_domain"/>
</dbReference>
<dbReference type="HOGENOM" id="CLU_034528_1_2_2"/>
<accession>A0RV36</accession>
<gene>
    <name evidence="6" type="ordered locus">CENSYa_0570</name>
</gene>
<dbReference type="Gene3D" id="3.40.190.10">
    <property type="entry name" value="Periplasmic binding protein-like II"/>
    <property type="match status" value="2"/>
</dbReference>
<evidence type="ECO:0000256" key="1">
    <source>
        <dbReference type="ARBA" id="ARBA00008725"/>
    </source>
</evidence>
<keyword evidence="2" id="KW-0813">Transport</keyword>
<dbReference type="GO" id="GO:0042301">
    <property type="term" value="F:phosphate ion binding"/>
    <property type="evidence" value="ECO:0007669"/>
    <property type="project" value="InterPro"/>
</dbReference>
<dbReference type="KEGG" id="csy:CENSYa_0570"/>
<comment type="similarity">
    <text evidence="1">Belongs to the PstS family.</text>
</comment>